<dbReference type="PANTHER" id="PTHR11487">
    <property type="entry name" value="THIOESTERASE"/>
    <property type="match status" value="1"/>
</dbReference>
<comment type="caution">
    <text evidence="3">The sequence shown here is derived from an EMBL/GenBank/DDBJ whole genome shotgun (WGS) entry which is preliminary data.</text>
</comment>
<dbReference type="SUPFAM" id="SSF53474">
    <property type="entry name" value="alpha/beta-Hydrolases"/>
    <property type="match status" value="1"/>
</dbReference>
<evidence type="ECO:0000313" key="3">
    <source>
        <dbReference type="EMBL" id="MTE19601.1"/>
    </source>
</evidence>
<dbReference type="Pfam" id="PF00975">
    <property type="entry name" value="Thioesterase"/>
    <property type="match status" value="1"/>
</dbReference>
<feature type="domain" description="Thioesterase" evidence="2">
    <location>
        <begin position="5"/>
        <end position="233"/>
    </location>
</feature>
<evidence type="ECO:0000256" key="1">
    <source>
        <dbReference type="ARBA" id="ARBA00007169"/>
    </source>
</evidence>
<dbReference type="EMBL" id="WIXO01000001">
    <property type="protein sequence ID" value="MTE19601.1"/>
    <property type="molecule type" value="Genomic_DNA"/>
</dbReference>
<name>A0A6G2BBE7_9ACTN</name>
<evidence type="ECO:0000313" key="4">
    <source>
        <dbReference type="Proteomes" id="UP000473014"/>
    </source>
</evidence>
<sequence length="257" mass="27653">MSSHPLFLLHHSGGSAQVFSEVVRTLPSSVEPLPLELPGRGRRWREEPVTTAQDAVDDLAGQVARSGVRGGFAILGHSMGAYLGLALAARLERVAGEAWCELLFASANAGPYHAVPLFEGDPLEADDERILATASRFGGIAPQVLAHEELRARTARLLRADFAVCDSFVRTYGRTVVENPIVVCCGTKDAFTEAQLENWRLSTVADAEVVRIPGDHFYLDEQAEKLAETVAARLAPVGRPVGPVRPPAADDRGARAR</sequence>
<proteinExistence type="inferred from homology"/>
<dbReference type="PANTHER" id="PTHR11487:SF0">
    <property type="entry name" value="S-ACYL FATTY ACID SYNTHASE THIOESTERASE, MEDIUM CHAIN"/>
    <property type="match status" value="1"/>
</dbReference>
<dbReference type="InterPro" id="IPR029058">
    <property type="entry name" value="AB_hydrolase_fold"/>
</dbReference>
<organism evidence="3 4">
    <name type="scientific">Streptomyces taklimakanensis</name>
    <dbReference type="NCBI Taxonomy" id="2569853"/>
    <lineage>
        <taxon>Bacteria</taxon>
        <taxon>Bacillati</taxon>
        <taxon>Actinomycetota</taxon>
        <taxon>Actinomycetes</taxon>
        <taxon>Kitasatosporales</taxon>
        <taxon>Streptomycetaceae</taxon>
        <taxon>Streptomyces</taxon>
    </lineage>
</organism>
<dbReference type="Proteomes" id="UP000473014">
    <property type="component" value="Unassembled WGS sequence"/>
</dbReference>
<protein>
    <submittedName>
        <fullName evidence="3">Alpha/beta fold hydrolase</fullName>
    </submittedName>
</protein>
<dbReference type="InterPro" id="IPR012223">
    <property type="entry name" value="TEII"/>
</dbReference>
<dbReference type="RefSeq" id="WP_155070906.1">
    <property type="nucleotide sequence ID" value="NZ_WIXO01000001.1"/>
</dbReference>
<accession>A0A6G2BBE7</accession>
<keyword evidence="4" id="KW-1185">Reference proteome</keyword>
<reference evidence="3 4" key="1">
    <citation type="submission" date="2019-11" db="EMBL/GenBank/DDBJ databases">
        <authorList>
            <person name="Yuan L."/>
        </authorList>
    </citation>
    <scope>NUCLEOTIDE SEQUENCE [LARGE SCALE GENOMIC DNA]</scope>
    <source>
        <strain evidence="3 4">TRM43335</strain>
    </source>
</reference>
<dbReference type="Gene3D" id="3.40.50.1820">
    <property type="entry name" value="alpha/beta hydrolase"/>
    <property type="match status" value="1"/>
</dbReference>
<dbReference type="InterPro" id="IPR001031">
    <property type="entry name" value="Thioesterase"/>
</dbReference>
<dbReference type="GO" id="GO:0016787">
    <property type="term" value="F:hydrolase activity"/>
    <property type="evidence" value="ECO:0007669"/>
    <property type="project" value="UniProtKB-KW"/>
</dbReference>
<comment type="similarity">
    <text evidence="1">Belongs to the thioesterase family.</text>
</comment>
<dbReference type="OrthoDB" id="4169718at2"/>
<keyword evidence="3" id="KW-0378">Hydrolase</keyword>
<dbReference type="GO" id="GO:0008610">
    <property type="term" value="P:lipid biosynthetic process"/>
    <property type="evidence" value="ECO:0007669"/>
    <property type="project" value="TreeGrafter"/>
</dbReference>
<evidence type="ECO:0000259" key="2">
    <source>
        <dbReference type="Pfam" id="PF00975"/>
    </source>
</evidence>
<dbReference type="AlphaFoldDB" id="A0A6G2BBE7"/>
<gene>
    <name evidence="3" type="ORF">F0L17_10765</name>
</gene>